<accession>A0ABS6VXI6</accession>
<reference evidence="2 3" key="1">
    <citation type="submission" date="2021-07" db="EMBL/GenBank/DDBJ databases">
        <title>Mesonia aestuariivivens sp. nov., isolated from a tidal flat.</title>
        <authorList>
            <person name="Kim Y.-O."/>
            <person name="Yoon J.-H."/>
        </authorList>
    </citation>
    <scope>NUCLEOTIDE SEQUENCE [LARGE SCALE GENOMIC DNA]</scope>
    <source>
        <strain evidence="2 3">JHPTF-M18</strain>
    </source>
</reference>
<sequence>MKKITLFLLITFLSYLSSFGQIGVFENFDNGIPADWTSTFFASATQSCLGQSARDNIYSSSATGELISPNYEGQSNETDLTISFDYKIVNYSTYVATPEGWGSFTVDYTTDGGTTWINIDTIDDSNHVVSADCVTKTFTVLAADLPVGSDFQLRFDIAWQAGDYYMYYDNVSMLQVAENPPNCDAVLTTPADGDVDLEIENTIISWSGATGIPTSYNLTVGTTSGGNDVLDNVNVGDVTSYDLENLNYETTYYVTIVPENDLGEATGCTEYSFTTEADPAIIVDCSLEPVTNNFCYDQNSAIFEYIYASSDGSVLNLVVNQGQVENTYDEFIVLDTDGTELYNGYGDAGDLSGLSFQSSGNRITVILESDVITNCSTNGYTPIDYTVSCSACINPAATFTVVGDCANGPQFNVEVDLTSLGDATDVTIEDNQGNSQVESAVGVYTFGPYINGTLVDFTITNNQDASCDITSESLTQEYCETNYIECGSVTDPINTVFCYENSMVTEITYVSTDSSLLNLLVNEGQVENSFDEFIVLDSDGTELYNGYGNAGDLSGLEFQSTGNQITIQVQADVSGSCQSSGYIPIDLTVECSSCANPVATFTVVEDCDNGPQFNVEVDLTSLGDATDVTIADNQGNSEVENALGVYTFGPYTNGTSVEFTITNNQDASCDVVSDNLIQNDCPPDNNFCADAFVANVNSEQFCIDTSIGTISESTASNVPVSCNANVVQDVWYQFTALSTNHMITLIDAPDNVNHAIYEGSCDNLSELYCSSEFDNGGVSDGIVATNLTVGNTYYVRVYSTTETSGSFELCITSPDYEQGNITCEDVAPFCAPFDNNGDPEPLVFANGYFYLDTSPAQEGPDYGCLISQPNPAWFYLQVDQTGDLEFEIVQSTAFDGNSNPIGEGLDVDFIVYGPFSQLDDNCGDLDSANTVDCSYSGDAIEEMILPGAEAGEIYLVLITNFDQTPGYISLIQTNYGQSNGGTTDCTILEDTIYGCEGEDVTLVSQFSNQLAYVWYIFNETTEEFELIQPLEEEESYTVSDEGTYQVVSYDSAGVGTSENFTVLFSPSPIIDLGADDSLCGVSNITLDATPTNTVDFGPNIQYVWYQDDVEISGETNATYTLTEEGVYSVEVIGNILDENGNALANNTCMTTDEITISDANFTVNLGDDQVICNENSYIFEAAVVGESATNADYIWYDENGNVIPGATSATFEATYSGEFSVEVTINGCSNLDNVELLINDLPQIDLGSDVTTCDLTGAIIDATPLNMAASDVIYTWYLDGVELSGEASASLSPSDYGFGSYTVSVFLVNDPSGDCGVEQSLVYQEASSDLSIATSEGATVIDLPYCSDTDVVPSHTITFTASSEEGIPSGATYQWYLDGSAINGATASSYTVTYNAEGDYVEDYQIEVFYNNCSFVSDMTSVDVNIEAYENGCVISQGISPSNLDGMNDCLDLTFLNDRTGIESLKVYNRYGRLVFEQDNYVNNFCGQDKNGDQLASGTYYYVLVLSEEDPVFGKMKRSWIYVNQDK</sequence>
<dbReference type="Proteomes" id="UP000719267">
    <property type="component" value="Unassembled WGS sequence"/>
</dbReference>
<feature type="domain" description="Fibronectin type-III" evidence="1">
    <location>
        <begin position="186"/>
        <end position="278"/>
    </location>
</feature>
<evidence type="ECO:0000313" key="3">
    <source>
        <dbReference type="Proteomes" id="UP000719267"/>
    </source>
</evidence>
<gene>
    <name evidence="2" type="ORF">KW502_00595</name>
</gene>
<evidence type="ECO:0000259" key="1">
    <source>
        <dbReference type="PROSITE" id="PS50853"/>
    </source>
</evidence>
<name>A0ABS6VXI6_9FLAO</name>
<evidence type="ECO:0000313" key="2">
    <source>
        <dbReference type="EMBL" id="MBW2960295.1"/>
    </source>
</evidence>
<keyword evidence="3" id="KW-1185">Reference proteome</keyword>
<dbReference type="EMBL" id="JAHWDF010000001">
    <property type="protein sequence ID" value="MBW2960295.1"/>
    <property type="molecule type" value="Genomic_DNA"/>
</dbReference>
<dbReference type="CDD" id="cd00063">
    <property type="entry name" value="FN3"/>
    <property type="match status" value="1"/>
</dbReference>
<dbReference type="PROSITE" id="PS50853">
    <property type="entry name" value="FN3"/>
    <property type="match status" value="1"/>
</dbReference>
<dbReference type="Pfam" id="PF13585">
    <property type="entry name" value="CHU_C"/>
    <property type="match status" value="1"/>
</dbReference>
<comment type="caution">
    <text evidence="2">The sequence shown here is derived from an EMBL/GenBank/DDBJ whole genome shotgun (WGS) entry which is preliminary data.</text>
</comment>
<protein>
    <submittedName>
        <fullName evidence="2">Gliding motility-associated C-terminal domain-containing protein</fullName>
    </submittedName>
</protein>
<organism evidence="2 3">
    <name type="scientific">Mesonia aestuariivivens</name>
    <dbReference type="NCBI Taxonomy" id="2796128"/>
    <lineage>
        <taxon>Bacteria</taxon>
        <taxon>Pseudomonadati</taxon>
        <taxon>Bacteroidota</taxon>
        <taxon>Flavobacteriia</taxon>
        <taxon>Flavobacteriales</taxon>
        <taxon>Flavobacteriaceae</taxon>
        <taxon>Mesonia</taxon>
    </lineage>
</organism>
<dbReference type="RefSeq" id="WP_219038584.1">
    <property type="nucleotide sequence ID" value="NZ_JAHWDF010000001.1"/>
</dbReference>
<dbReference type="InterPro" id="IPR003961">
    <property type="entry name" value="FN3_dom"/>
</dbReference>
<proteinExistence type="predicted"/>